<name>A0A840RV77_9BURK</name>
<evidence type="ECO:0000259" key="1">
    <source>
        <dbReference type="PROSITE" id="PS50943"/>
    </source>
</evidence>
<dbReference type="CDD" id="cd00093">
    <property type="entry name" value="HTH_XRE"/>
    <property type="match status" value="1"/>
</dbReference>
<evidence type="ECO:0000313" key="2">
    <source>
        <dbReference type="EMBL" id="MBB5200359.1"/>
    </source>
</evidence>
<dbReference type="RefSeq" id="WP_168051685.1">
    <property type="nucleotide sequence ID" value="NZ_JAAOZT010000001.1"/>
</dbReference>
<dbReference type="AlphaFoldDB" id="A0A840RV77"/>
<dbReference type="Proteomes" id="UP000571084">
    <property type="component" value="Unassembled WGS sequence"/>
</dbReference>
<dbReference type="Pfam" id="PF12844">
    <property type="entry name" value="HTH_19"/>
    <property type="match status" value="1"/>
</dbReference>
<dbReference type="GO" id="GO:0003677">
    <property type="term" value="F:DNA binding"/>
    <property type="evidence" value="ECO:0007669"/>
    <property type="project" value="InterPro"/>
</dbReference>
<organism evidence="2 3">
    <name type="scientific">Glaciimonas immobilis</name>
    <dbReference type="NCBI Taxonomy" id="728004"/>
    <lineage>
        <taxon>Bacteria</taxon>
        <taxon>Pseudomonadati</taxon>
        <taxon>Pseudomonadota</taxon>
        <taxon>Betaproteobacteria</taxon>
        <taxon>Burkholderiales</taxon>
        <taxon>Oxalobacteraceae</taxon>
        <taxon>Glaciimonas</taxon>
    </lineage>
</organism>
<comment type="caution">
    <text evidence="2">The sequence shown here is derived from an EMBL/GenBank/DDBJ whole genome shotgun (WGS) entry which is preliminary data.</text>
</comment>
<reference evidence="2 3" key="1">
    <citation type="submission" date="2020-08" db="EMBL/GenBank/DDBJ databases">
        <title>Genomic Encyclopedia of Type Strains, Phase IV (KMG-IV): sequencing the most valuable type-strain genomes for metagenomic binning, comparative biology and taxonomic classification.</title>
        <authorList>
            <person name="Goeker M."/>
        </authorList>
    </citation>
    <scope>NUCLEOTIDE SEQUENCE [LARGE SCALE GENOMIC DNA]</scope>
    <source>
        <strain evidence="2 3">DSM 23240</strain>
    </source>
</reference>
<proteinExistence type="predicted"/>
<dbReference type="Gene3D" id="1.10.260.40">
    <property type="entry name" value="lambda repressor-like DNA-binding domains"/>
    <property type="match status" value="1"/>
</dbReference>
<protein>
    <submittedName>
        <fullName evidence="2">Transcriptional regulator with XRE-family HTH domain</fullName>
    </submittedName>
</protein>
<dbReference type="InterPro" id="IPR010982">
    <property type="entry name" value="Lambda_DNA-bd_dom_sf"/>
</dbReference>
<gene>
    <name evidence="2" type="ORF">HNR39_002194</name>
</gene>
<accession>A0A840RV77</accession>
<keyword evidence="3" id="KW-1185">Reference proteome</keyword>
<sequence length="138" mass="14697">MDTNGRTAFGARLVQARKHAKLTQVQAAKGVQMAQGTLAQLEIGGKGSSYTVQLAELYGVSANWLASNKGKMISGGGGTPRSMTAQKLVSPKKNNDLENVIKLLTLFISATAQDKQHIMDAAEQIKHLRGDASNDETT</sequence>
<dbReference type="SUPFAM" id="SSF47413">
    <property type="entry name" value="lambda repressor-like DNA-binding domains"/>
    <property type="match status" value="1"/>
</dbReference>
<dbReference type="EMBL" id="JACHHQ010000004">
    <property type="protein sequence ID" value="MBB5200359.1"/>
    <property type="molecule type" value="Genomic_DNA"/>
</dbReference>
<dbReference type="PROSITE" id="PS50943">
    <property type="entry name" value="HTH_CROC1"/>
    <property type="match status" value="1"/>
</dbReference>
<dbReference type="InterPro" id="IPR001387">
    <property type="entry name" value="Cro/C1-type_HTH"/>
</dbReference>
<evidence type="ECO:0000313" key="3">
    <source>
        <dbReference type="Proteomes" id="UP000571084"/>
    </source>
</evidence>
<feature type="domain" description="HTH cro/C1-type" evidence="1">
    <location>
        <begin position="13"/>
        <end position="65"/>
    </location>
</feature>
<dbReference type="SMART" id="SM00530">
    <property type="entry name" value="HTH_XRE"/>
    <property type="match status" value="1"/>
</dbReference>